<dbReference type="GO" id="GO:0003847">
    <property type="term" value="F:1-alkyl-2-acetylglycerophosphocholine esterase activity"/>
    <property type="evidence" value="ECO:0007669"/>
    <property type="project" value="TreeGrafter"/>
</dbReference>
<evidence type="ECO:0000256" key="4">
    <source>
        <dbReference type="SAM" id="SignalP"/>
    </source>
</evidence>
<proteinExistence type="predicted"/>
<feature type="chain" id="PRO_5012996783" evidence="4">
    <location>
        <begin position="20"/>
        <end position="427"/>
    </location>
</feature>
<feature type="signal peptide" evidence="4">
    <location>
        <begin position="1"/>
        <end position="19"/>
    </location>
</feature>
<dbReference type="PANTHER" id="PTHR10272:SF0">
    <property type="entry name" value="PLATELET-ACTIVATING FACTOR ACETYLHYDROLASE"/>
    <property type="match status" value="1"/>
</dbReference>
<keyword evidence="2" id="KW-0442">Lipid degradation</keyword>
<keyword evidence="3" id="KW-0443">Lipid metabolism</keyword>
<dbReference type="AlphaFoldDB" id="A0A1M5A1E5"/>
<evidence type="ECO:0000313" key="7">
    <source>
        <dbReference type="Proteomes" id="UP000183987"/>
    </source>
</evidence>
<protein>
    <submittedName>
        <fullName evidence="6">Platelet-activating factor acetylhydrolase, isoform II</fullName>
    </submittedName>
</protein>
<dbReference type="Pfam" id="PF12740">
    <property type="entry name" value="PETase"/>
    <property type="match status" value="1"/>
</dbReference>
<feature type="domain" description="PET hydrolase/cutinase-like" evidence="5">
    <location>
        <begin position="115"/>
        <end position="215"/>
    </location>
</feature>
<sequence>MNRILPAALMALTALPAVAQNRIDVIRPDAPELAPYGDYTVGVQSMTFTNPDQVDVVNTAAEGEIARYDRPLTVEVWYPAAEGTTPGGTYTAILRDGTTEVPLQGQAVPDAAPLTGETFPLVIISHGYPGNRWLMSPLAENLASKGYVVASIDHTDSTYDNKGAFGSTLYNRPWDQKFVIDQMAALDGDLGAMTDADNVAVIGYSMGGYGALILAGAGVTESIVDGKYGPPQRLLERNVMGTDTHAQLADDRIKAFAAFAPWGNNTGFWNAEGLAGITKPLLLIAGSVDDVAGYDAIRGIFDGTVNSDRHLLTYVDANHNAGAPMPAPQEGYAMNEELGFAPFEHYADAVWDNVRMNNIAQHFLTAWVDQNLKGKDMSQYFDLTPDAADGVWAADDAGEPTAENTYWTGFPNRTAVGLMFESKAAGE</sequence>
<dbReference type="GO" id="GO:0016042">
    <property type="term" value="P:lipid catabolic process"/>
    <property type="evidence" value="ECO:0007669"/>
    <property type="project" value="UniProtKB-KW"/>
</dbReference>
<evidence type="ECO:0000256" key="1">
    <source>
        <dbReference type="ARBA" id="ARBA00022801"/>
    </source>
</evidence>
<dbReference type="Proteomes" id="UP000183987">
    <property type="component" value="Unassembled WGS sequence"/>
</dbReference>
<keyword evidence="4" id="KW-0732">Signal</keyword>
<keyword evidence="7" id="KW-1185">Reference proteome</keyword>
<dbReference type="InterPro" id="IPR029058">
    <property type="entry name" value="AB_hydrolase_fold"/>
</dbReference>
<organism evidence="6 7">
    <name type="scientific">Loktanella atrilutea</name>
    <dbReference type="NCBI Taxonomy" id="366533"/>
    <lineage>
        <taxon>Bacteria</taxon>
        <taxon>Pseudomonadati</taxon>
        <taxon>Pseudomonadota</taxon>
        <taxon>Alphaproteobacteria</taxon>
        <taxon>Rhodobacterales</taxon>
        <taxon>Roseobacteraceae</taxon>
        <taxon>Loktanella</taxon>
    </lineage>
</organism>
<reference evidence="7" key="1">
    <citation type="submission" date="2016-11" db="EMBL/GenBank/DDBJ databases">
        <authorList>
            <person name="Varghese N."/>
            <person name="Submissions S."/>
        </authorList>
    </citation>
    <scope>NUCLEOTIDE SEQUENCE [LARGE SCALE GENOMIC DNA]</scope>
    <source>
        <strain evidence="7">DSM 29326</strain>
    </source>
</reference>
<dbReference type="STRING" id="366533.SAMN05444339_104211"/>
<evidence type="ECO:0000256" key="2">
    <source>
        <dbReference type="ARBA" id="ARBA00022963"/>
    </source>
</evidence>
<evidence type="ECO:0000256" key="3">
    <source>
        <dbReference type="ARBA" id="ARBA00023098"/>
    </source>
</evidence>
<dbReference type="InterPro" id="IPR041127">
    <property type="entry name" value="PET_hydrolase/cutinase-like"/>
</dbReference>
<keyword evidence="1 6" id="KW-0378">Hydrolase</keyword>
<dbReference type="Gene3D" id="3.40.50.1820">
    <property type="entry name" value="alpha/beta hydrolase"/>
    <property type="match status" value="1"/>
</dbReference>
<evidence type="ECO:0000313" key="6">
    <source>
        <dbReference type="EMBL" id="SHF24160.1"/>
    </source>
</evidence>
<accession>A0A1M5A1E5</accession>
<name>A0A1M5A1E5_LOKAT</name>
<dbReference type="EMBL" id="FQUE01000004">
    <property type="protein sequence ID" value="SHF24160.1"/>
    <property type="molecule type" value="Genomic_DNA"/>
</dbReference>
<dbReference type="SUPFAM" id="SSF53474">
    <property type="entry name" value="alpha/beta-Hydrolases"/>
    <property type="match status" value="1"/>
</dbReference>
<gene>
    <name evidence="6" type="ORF">SAMN05444339_104211</name>
</gene>
<evidence type="ECO:0000259" key="5">
    <source>
        <dbReference type="Pfam" id="PF12740"/>
    </source>
</evidence>
<dbReference type="RefSeq" id="WP_342742708.1">
    <property type="nucleotide sequence ID" value="NZ_FQUE01000004.1"/>
</dbReference>
<dbReference type="PANTHER" id="PTHR10272">
    <property type="entry name" value="PLATELET-ACTIVATING FACTOR ACETYLHYDROLASE"/>
    <property type="match status" value="1"/>
</dbReference>